<dbReference type="InterPro" id="IPR003594">
    <property type="entry name" value="HATPase_dom"/>
</dbReference>
<dbReference type="Pfam" id="PF02518">
    <property type="entry name" value="HATPase_c"/>
    <property type="match status" value="1"/>
</dbReference>
<dbReference type="PANTHER" id="PTHR43065">
    <property type="entry name" value="SENSOR HISTIDINE KINASE"/>
    <property type="match status" value="1"/>
</dbReference>
<dbReference type="AlphaFoldDB" id="A0A4P6KTR0"/>
<keyword evidence="8" id="KW-1185">Reference proteome</keyword>
<evidence type="ECO:0000259" key="5">
    <source>
        <dbReference type="PROSITE" id="PS50109"/>
    </source>
</evidence>
<dbReference type="PROSITE" id="PS50110">
    <property type="entry name" value="RESPONSE_REGULATORY"/>
    <property type="match status" value="1"/>
</dbReference>
<dbReference type="PANTHER" id="PTHR43065:SF49">
    <property type="entry name" value="HISTIDINE KINASE"/>
    <property type="match status" value="1"/>
</dbReference>
<protein>
    <recommendedName>
        <fullName evidence="2">histidine kinase</fullName>
        <ecNumber evidence="2">2.7.13.3</ecNumber>
    </recommendedName>
</protein>
<dbReference type="PROSITE" id="PS50109">
    <property type="entry name" value="HIS_KIN"/>
    <property type="match status" value="1"/>
</dbReference>
<dbReference type="Pfam" id="PF00072">
    <property type="entry name" value="Response_reg"/>
    <property type="match status" value="1"/>
</dbReference>
<dbReference type="InterPro" id="IPR005467">
    <property type="entry name" value="His_kinase_dom"/>
</dbReference>
<feature type="domain" description="Response regulatory" evidence="6">
    <location>
        <begin position="466"/>
        <end position="577"/>
    </location>
</feature>
<dbReference type="InterPro" id="IPR036097">
    <property type="entry name" value="HisK_dim/P_sf"/>
</dbReference>
<gene>
    <name evidence="7" type="ORF">EWM63_03515</name>
</gene>
<dbReference type="InterPro" id="IPR004358">
    <property type="entry name" value="Sig_transdc_His_kin-like_C"/>
</dbReference>
<dbReference type="EC" id="2.7.13.3" evidence="2"/>
<evidence type="ECO:0000313" key="7">
    <source>
        <dbReference type="EMBL" id="QBE62167.1"/>
    </source>
</evidence>
<dbReference type="CDD" id="cd00082">
    <property type="entry name" value="HisKA"/>
    <property type="match status" value="1"/>
</dbReference>
<dbReference type="RefSeq" id="WP_130185304.1">
    <property type="nucleotide sequence ID" value="NZ_CP035913.1"/>
</dbReference>
<dbReference type="Gene3D" id="3.40.50.2300">
    <property type="match status" value="1"/>
</dbReference>
<dbReference type="PRINTS" id="PR00344">
    <property type="entry name" value="BCTRLSENSOR"/>
</dbReference>
<dbReference type="SUPFAM" id="SSF55874">
    <property type="entry name" value="ATPase domain of HSP90 chaperone/DNA topoisomerase II/histidine kinase"/>
    <property type="match status" value="1"/>
</dbReference>
<accession>A0A4P6KTR0</accession>
<dbReference type="InterPro" id="IPR011006">
    <property type="entry name" value="CheY-like_superfamily"/>
</dbReference>
<dbReference type="SMART" id="SM00387">
    <property type="entry name" value="HATPase_c"/>
    <property type="match status" value="1"/>
</dbReference>
<dbReference type="Proteomes" id="UP000290637">
    <property type="component" value="Chromosome"/>
</dbReference>
<dbReference type="SUPFAM" id="SSF47384">
    <property type="entry name" value="Homodimeric domain of signal transducing histidine kinase"/>
    <property type="match status" value="1"/>
</dbReference>
<dbReference type="SMART" id="SM00448">
    <property type="entry name" value="REC"/>
    <property type="match status" value="1"/>
</dbReference>
<dbReference type="Gene3D" id="3.30.565.10">
    <property type="entry name" value="Histidine kinase-like ATPase, C-terminal domain"/>
    <property type="match status" value="1"/>
</dbReference>
<dbReference type="Pfam" id="PF00512">
    <property type="entry name" value="HisKA"/>
    <property type="match status" value="1"/>
</dbReference>
<dbReference type="InterPro" id="IPR036890">
    <property type="entry name" value="HATPase_C_sf"/>
</dbReference>
<reference evidence="7 8" key="1">
    <citation type="submission" date="2019-02" db="EMBL/GenBank/DDBJ databases">
        <title>Draft Genome Sequences of Six Type Strains of the Genus Massilia.</title>
        <authorList>
            <person name="Miess H."/>
            <person name="Frediansyhah A."/>
            <person name="Gross H."/>
        </authorList>
    </citation>
    <scope>NUCLEOTIDE SEQUENCE [LARGE SCALE GENOMIC DNA]</scope>
    <source>
        <strain evidence="7 8">DSM 17473</strain>
    </source>
</reference>
<feature type="domain" description="Histidine kinase" evidence="5">
    <location>
        <begin position="222"/>
        <end position="443"/>
    </location>
</feature>
<feature type="modified residue" description="4-aspartylphosphate" evidence="4">
    <location>
        <position position="514"/>
    </location>
</feature>
<comment type="catalytic activity">
    <reaction evidence="1">
        <text>ATP + protein L-histidine = ADP + protein N-phospho-L-histidine.</text>
        <dbReference type="EC" id="2.7.13.3"/>
    </reaction>
</comment>
<dbReference type="InterPro" id="IPR001789">
    <property type="entry name" value="Sig_transdc_resp-reg_receiver"/>
</dbReference>
<evidence type="ECO:0000256" key="1">
    <source>
        <dbReference type="ARBA" id="ARBA00000085"/>
    </source>
</evidence>
<evidence type="ECO:0000313" key="8">
    <source>
        <dbReference type="Proteomes" id="UP000290637"/>
    </source>
</evidence>
<evidence type="ECO:0000256" key="3">
    <source>
        <dbReference type="ARBA" id="ARBA00022553"/>
    </source>
</evidence>
<evidence type="ECO:0000259" key="6">
    <source>
        <dbReference type="PROSITE" id="PS50110"/>
    </source>
</evidence>
<dbReference type="CDD" id="cd00156">
    <property type="entry name" value="REC"/>
    <property type="match status" value="1"/>
</dbReference>
<dbReference type="EMBL" id="CP035913">
    <property type="protein sequence ID" value="QBE62167.1"/>
    <property type="molecule type" value="Genomic_DNA"/>
</dbReference>
<dbReference type="GO" id="GO:0000155">
    <property type="term" value="F:phosphorelay sensor kinase activity"/>
    <property type="evidence" value="ECO:0007669"/>
    <property type="project" value="InterPro"/>
</dbReference>
<dbReference type="Gene3D" id="1.10.287.130">
    <property type="match status" value="1"/>
</dbReference>
<dbReference type="SUPFAM" id="SSF52172">
    <property type="entry name" value="CheY-like"/>
    <property type="match status" value="2"/>
</dbReference>
<proteinExistence type="predicted"/>
<dbReference type="KEGG" id="plue:EWM63_03515"/>
<organism evidence="7 8">
    <name type="scientific">Pseudoduganella lutea</name>
    <dbReference type="NCBI Taxonomy" id="321985"/>
    <lineage>
        <taxon>Bacteria</taxon>
        <taxon>Pseudomonadati</taxon>
        <taxon>Pseudomonadota</taxon>
        <taxon>Betaproteobacteria</taxon>
        <taxon>Burkholderiales</taxon>
        <taxon>Oxalobacteraceae</taxon>
        <taxon>Telluria group</taxon>
        <taxon>Pseudoduganella</taxon>
    </lineage>
</organism>
<evidence type="ECO:0000256" key="2">
    <source>
        <dbReference type="ARBA" id="ARBA00012438"/>
    </source>
</evidence>
<name>A0A4P6KTR0_9BURK</name>
<dbReference type="OrthoDB" id="9177042at2"/>
<dbReference type="SMART" id="SM00388">
    <property type="entry name" value="HisKA"/>
    <property type="match status" value="1"/>
</dbReference>
<keyword evidence="3 4" id="KW-0597">Phosphoprotein</keyword>
<dbReference type="InterPro" id="IPR003661">
    <property type="entry name" value="HisK_dim/P_dom"/>
</dbReference>
<evidence type="ECO:0000256" key="4">
    <source>
        <dbReference type="PROSITE-ProRule" id="PRU00169"/>
    </source>
</evidence>
<sequence>MAAIAMKCASSGWSKTASRWAIASTMPGRTMQRGSLTDMHVVVYAPVGRDADVLGTMLAAVHLEAVVCTSAAQFSAALDDNALLAIVTEEGLMRCPADQLAAQLRSQPLWSNIPIIALANADAVLVGGAAGVLEKLGNVTLIARPLRRDGLLLALMSAHRTRLLQFQVRDQLVQLSQHAAELERRVDERTAALAHEVRERRQVEATLTEARRLESLGRLTGGVAHDFNNLLQVISGATQVIRMLGRDQPQLQKPLDSIARVTDQGARLTQQLLTFARRQPMQVTAVQLDEHVHAVAQLLRHSLGKRITLSIDIPATPWPVETDLALLEMALLNLAINARDAMPHGGNVVLSVRNIDLPAADLPELSALRGQFVEVALRDEGTGMPEAVARQAFEPFFTTKPLGKGTGLGLSQVYGYAQQSGGTAYLRSSPAGTLVAIVLPHRGESRLAQAAPATDEQENDLFAGLRVLCVEDDALVAEVAVALFSALGCTVCCAGNAEEALQSNLDVIDLVFSDVRMPGAFDGIEMAHRLARSHPRLPVVLASGFIGEPDRLAGLASEFVRKPYTTEMVVTAASAALARVRGGAAMSLPAMGSTADIRSAQRKEG</sequence>